<name>A0A1A9ZIT0_GLOPL</name>
<dbReference type="VEuPathDB" id="VectorBase:GPAI016023"/>
<sequence>MLLIFFLSESGNILDVRTVCGKSYLSFFSVERFNITVNDLTITVTLIITVYLTFFLSLNTSRRKLVVQSFVNMKISFFIIVIGDDHQYRLSGWLINFRAQHLSATTIGKVLRWSHKFRLVIFPLNLRIAECLDNHQNLRPRLEIFILAIPEDVDFTNSVGPFNTKVGMLAQHLGAHIENRLFNHKR</sequence>
<dbReference type="AlphaFoldDB" id="A0A1A9ZIT0"/>
<keyword evidence="1" id="KW-0812">Transmembrane</keyword>
<dbReference type="EnsemblMetazoa" id="GPAI016023-RA">
    <property type="protein sequence ID" value="GPAI016023-PA"/>
    <property type="gene ID" value="GPAI016023"/>
</dbReference>
<keyword evidence="1" id="KW-0472">Membrane</keyword>
<proteinExistence type="predicted"/>
<evidence type="ECO:0000313" key="3">
    <source>
        <dbReference type="Proteomes" id="UP000092445"/>
    </source>
</evidence>
<reference evidence="2" key="2">
    <citation type="submission" date="2020-05" db="UniProtKB">
        <authorList>
            <consortium name="EnsemblMetazoa"/>
        </authorList>
    </citation>
    <scope>IDENTIFICATION</scope>
    <source>
        <strain evidence="2">IAEA</strain>
    </source>
</reference>
<keyword evidence="1" id="KW-1133">Transmembrane helix</keyword>
<evidence type="ECO:0000313" key="2">
    <source>
        <dbReference type="EnsemblMetazoa" id="GPAI016023-PA"/>
    </source>
</evidence>
<organism evidence="2 3">
    <name type="scientific">Glossina pallidipes</name>
    <name type="common">Tsetse fly</name>
    <dbReference type="NCBI Taxonomy" id="7398"/>
    <lineage>
        <taxon>Eukaryota</taxon>
        <taxon>Metazoa</taxon>
        <taxon>Ecdysozoa</taxon>
        <taxon>Arthropoda</taxon>
        <taxon>Hexapoda</taxon>
        <taxon>Insecta</taxon>
        <taxon>Pterygota</taxon>
        <taxon>Neoptera</taxon>
        <taxon>Endopterygota</taxon>
        <taxon>Diptera</taxon>
        <taxon>Brachycera</taxon>
        <taxon>Muscomorpha</taxon>
        <taxon>Hippoboscoidea</taxon>
        <taxon>Glossinidae</taxon>
        <taxon>Glossina</taxon>
    </lineage>
</organism>
<evidence type="ECO:0000256" key="1">
    <source>
        <dbReference type="SAM" id="Phobius"/>
    </source>
</evidence>
<reference evidence="3" key="1">
    <citation type="submission" date="2014-03" db="EMBL/GenBank/DDBJ databases">
        <authorList>
            <person name="Aksoy S."/>
            <person name="Warren W."/>
            <person name="Wilson R.K."/>
        </authorList>
    </citation>
    <scope>NUCLEOTIDE SEQUENCE [LARGE SCALE GENOMIC DNA]</scope>
    <source>
        <strain evidence="3">IAEA</strain>
    </source>
</reference>
<protein>
    <submittedName>
        <fullName evidence="2">Uncharacterized protein</fullName>
    </submittedName>
</protein>
<dbReference type="Proteomes" id="UP000092445">
    <property type="component" value="Unassembled WGS sequence"/>
</dbReference>
<feature type="transmembrane region" description="Helical" evidence="1">
    <location>
        <begin position="40"/>
        <end position="58"/>
    </location>
</feature>
<keyword evidence="3" id="KW-1185">Reference proteome</keyword>
<accession>A0A1A9ZIT0</accession>